<dbReference type="EMBL" id="VSSQ01004409">
    <property type="protein sequence ID" value="MPM25075.1"/>
    <property type="molecule type" value="Genomic_DNA"/>
</dbReference>
<name>A0A644Y943_9ZZZZ</name>
<reference evidence="1" key="1">
    <citation type="submission" date="2019-08" db="EMBL/GenBank/DDBJ databases">
        <authorList>
            <person name="Kucharzyk K."/>
            <person name="Murdoch R.W."/>
            <person name="Higgins S."/>
            <person name="Loffler F."/>
        </authorList>
    </citation>
    <scope>NUCLEOTIDE SEQUENCE</scope>
</reference>
<dbReference type="AlphaFoldDB" id="A0A644Y943"/>
<organism evidence="1">
    <name type="scientific">bioreactor metagenome</name>
    <dbReference type="NCBI Taxonomy" id="1076179"/>
    <lineage>
        <taxon>unclassified sequences</taxon>
        <taxon>metagenomes</taxon>
        <taxon>ecological metagenomes</taxon>
    </lineage>
</organism>
<accession>A0A644Y943</accession>
<proteinExistence type="predicted"/>
<protein>
    <submittedName>
        <fullName evidence="1">Uncharacterized protein</fullName>
    </submittedName>
</protein>
<comment type="caution">
    <text evidence="1">The sequence shown here is derived from an EMBL/GenBank/DDBJ whole genome shotgun (WGS) entry which is preliminary data.</text>
</comment>
<evidence type="ECO:0000313" key="1">
    <source>
        <dbReference type="EMBL" id="MPM25075.1"/>
    </source>
</evidence>
<sequence>MDNLIKQISRTESVGGGYGERLTESQSVEFIKFSRKLPCDINFVDDKDDVLLGLFEHGGDGLIGRREACRHVDHEQHKVGRLDGSLGLGAHVGHNLALRCRLNAAGVGQRKGFAVPLAVGVEPISGHARGVLDNGEPSSHQFIK</sequence>
<gene>
    <name evidence="1" type="ORF">SDC9_71565</name>
</gene>